<feature type="compositionally biased region" description="Polar residues" evidence="1">
    <location>
        <begin position="33"/>
        <end position="43"/>
    </location>
</feature>
<dbReference type="AlphaFoldDB" id="A0AAD7DK71"/>
<sequence length="288" mass="31558">MGVGGGRRQLRSLGRHIYFQYRSSFGRCPESPAPSTGPRSRTVQPKRPEVSTKSHNVSTLSQALLTPADYIDISQCMACRITFPGATQPDHGFPYGFVHRENPPGQNHKVHAEPVPFPPHSRGFLYYQTDPQAGPLERQRPLRLTPDNSPASFPAGEDLRAPHGLPWQIALSQVASRSLYAPVGAQLVTDALVTPAQLARCRAAFASHARAIRAPEYTLFRLASTFPINFAHPLNLNVAGADLHKLDLNLVFRASVARIHHPLWTGVSSSASGRAASLILSRIRHRPV</sequence>
<proteinExistence type="predicted"/>
<protein>
    <submittedName>
        <fullName evidence="2">Uncharacterized protein</fullName>
    </submittedName>
</protein>
<feature type="region of interest" description="Disordered" evidence="1">
    <location>
        <begin position="28"/>
        <end position="57"/>
    </location>
</feature>
<organism evidence="2 3">
    <name type="scientific">Mycena rosella</name>
    <name type="common">Pink bonnet</name>
    <name type="synonym">Agaricus rosellus</name>
    <dbReference type="NCBI Taxonomy" id="1033263"/>
    <lineage>
        <taxon>Eukaryota</taxon>
        <taxon>Fungi</taxon>
        <taxon>Dikarya</taxon>
        <taxon>Basidiomycota</taxon>
        <taxon>Agaricomycotina</taxon>
        <taxon>Agaricomycetes</taxon>
        <taxon>Agaricomycetidae</taxon>
        <taxon>Agaricales</taxon>
        <taxon>Marasmiineae</taxon>
        <taxon>Mycenaceae</taxon>
        <taxon>Mycena</taxon>
    </lineage>
</organism>
<name>A0AAD7DK71_MYCRO</name>
<comment type="caution">
    <text evidence="2">The sequence shown here is derived from an EMBL/GenBank/DDBJ whole genome shotgun (WGS) entry which is preliminary data.</text>
</comment>
<keyword evidence="3" id="KW-1185">Reference proteome</keyword>
<gene>
    <name evidence="2" type="ORF">B0H17DRAFT_547179</name>
</gene>
<dbReference type="EMBL" id="JARKIE010000054">
    <property type="protein sequence ID" value="KAJ7692127.1"/>
    <property type="molecule type" value="Genomic_DNA"/>
</dbReference>
<reference evidence="2" key="1">
    <citation type="submission" date="2023-03" db="EMBL/GenBank/DDBJ databases">
        <title>Massive genome expansion in bonnet fungi (Mycena s.s.) driven by repeated elements and novel gene families across ecological guilds.</title>
        <authorList>
            <consortium name="Lawrence Berkeley National Laboratory"/>
            <person name="Harder C.B."/>
            <person name="Miyauchi S."/>
            <person name="Viragh M."/>
            <person name="Kuo A."/>
            <person name="Thoen E."/>
            <person name="Andreopoulos B."/>
            <person name="Lu D."/>
            <person name="Skrede I."/>
            <person name="Drula E."/>
            <person name="Henrissat B."/>
            <person name="Morin E."/>
            <person name="Kohler A."/>
            <person name="Barry K."/>
            <person name="LaButti K."/>
            <person name="Morin E."/>
            <person name="Salamov A."/>
            <person name="Lipzen A."/>
            <person name="Mereny Z."/>
            <person name="Hegedus B."/>
            <person name="Baldrian P."/>
            <person name="Stursova M."/>
            <person name="Weitz H."/>
            <person name="Taylor A."/>
            <person name="Grigoriev I.V."/>
            <person name="Nagy L.G."/>
            <person name="Martin F."/>
            <person name="Kauserud H."/>
        </authorList>
    </citation>
    <scope>NUCLEOTIDE SEQUENCE</scope>
    <source>
        <strain evidence="2">CBHHK067</strain>
    </source>
</reference>
<evidence type="ECO:0000313" key="3">
    <source>
        <dbReference type="Proteomes" id="UP001221757"/>
    </source>
</evidence>
<evidence type="ECO:0000313" key="2">
    <source>
        <dbReference type="EMBL" id="KAJ7692127.1"/>
    </source>
</evidence>
<accession>A0AAD7DK71</accession>
<dbReference type="Proteomes" id="UP001221757">
    <property type="component" value="Unassembled WGS sequence"/>
</dbReference>
<evidence type="ECO:0000256" key="1">
    <source>
        <dbReference type="SAM" id="MobiDB-lite"/>
    </source>
</evidence>